<proteinExistence type="predicted"/>
<accession>A0A7U2EYD8</accession>
<name>A0A7U2EYD8_PHANO</name>
<dbReference type="Proteomes" id="UP000663193">
    <property type="component" value="Chromosome 3"/>
</dbReference>
<organism evidence="1 2">
    <name type="scientific">Phaeosphaeria nodorum (strain SN15 / ATCC MYA-4574 / FGSC 10173)</name>
    <name type="common">Glume blotch fungus</name>
    <name type="synonym">Parastagonospora nodorum</name>
    <dbReference type="NCBI Taxonomy" id="321614"/>
    <lineage>
        <taxon>Eukaryota</taxon>
        <taxon>Fungi</taxon>
        <taxon>Dikarya</taxon>
        <taxon>Ascomycota</taxon>
        <taxon>Pezizomycotina</taxon>
        <taxon>Dothideomycetes</taxon>
        <taxon>Pleosporomycetidae</taxon>
        <taxon>Pleosporales</taxon>
        <taxon>Pleosporineae</taxon>
        <taxon>Phaeosphaeriaceae</taxon>
        <taxon>Parastagonospora</taxon>
    </lineage>
</organism>
<gene>
    <name evidence="1" type="ORF">JI435_403640</name>
</gene>
<protein>
    <submittedName>
        <fullName evidence="1">Uncharacterized protein</fullName>
    </submittedName>
</protein>
<sequence length="56" mass="6458">MGSRGYALMITWESKTFPKQPAIAATKNEPNQSKIQWLKHVLWWSMKPCLLCPVVI</sequence>
<evidence type="ECO:0000313" key="2">
    <source>
        <dbReference type="Proteomes" id="UP000663193"/>
    </source>
</evidence>
<dbReference type="AlphaFoldDB" id="A0A7U2EYD8"/>
<evidence type="ECO:0000313" key="1">
    <source>
        <dbReference type="EMBL" id="QRC93335.1"/>
    </source>
</evidence>
<dbReference type="VEuPathDB" id="FungiDB:JI435_403640"/>
<reference evidence="2" key="1">
    <citation type="journal article" date="2021" name="BMC Genomics">
        <title>Chromosome-level genome assembly and manually-curated proteome of model necrotroph Parastagonospora nodorum Sn15 reveals a genome-wide trove of candidate effector homologs, and redundancy of virulence-related functions within an accessory chromosome.</title>
        <authorList>
            <person name="Bertazzoni S."/>
            <person name="Jones D.A.B."/>
            <person name="Phan H.T."/>
            <person name="Tan K.-C."/>
            <person name="Hane J.K."/>
        </authorList>
    </citation>
    <scope>NUCLEOTIDE SEQUENCE [LARGE SCALE GENOMIC DNA]</scope>
    <source>
        <strain evidence="2">SN15 / ATCC MYA-4574 / FGSC 10173)</strain>
    </source>
</reference>
<dbReference type="EMBL" id="CP069025">
    <property type="protein sequence ID" value="QRC93335.1"/>
    <property type="molecule type" value="Genomic_DNA"/>
</dbReference>
<keyword evidence="2" id="KW-1185">Reference proteome</keyword>